<dbReference type="EMBL" id="BFEA01000135">
    <property type="protein sequence ID" value="GBG70714.1"/>
    <property type="molecule type" value="Genomic_DNA"/>
</dbReference>
<evidence type="ECO:0008006" key="4">
    <source>
        <dbReference type="Google" id="ProtNLM"/>
    </source>
</evidence>
<feature type="compositionally biased region" description="Basic and acidic residues" evidence="1">
    <location>
        <begin position="336"/>
        <end position="355"/>
    </location>
</feature>
<reference evidence="2 3" key="1">
    <citation type="journal article" date="2018" name="Cell">
        <title>The Chara Genome: Secondary Complexity and Implications for Plant Terrestrialization.</title>
        <authorList>
            <person name="Nishiyama T."/>
            <person name="Sakayama H."/>
            <person name="Vries J.D."/>
            <person name="Buschmann H."/>
            <person name="Saint-Marcoux D."/>
            <person name="Ullrich K.K."/>
            <person name="Haas F.B."/>
            <person name="Vanderstraeten L."/>
            <person name="Becker D."/>
            <person name="Lang D."/>
            <person name="Vosolsobe S."/>
            <person name="Rombauts S."/>
            <person name="Wilhelmsson P.K.I."/>
            <person name="Janitza P."/>
            <person name="Kern R."/>
            <person name="Heyl A."/>
            <person name="Rumpler F."/>
            <person name="Villalobos L.I.A.C."/>
            <person name="Clay J.M."/>
            <person name="Skokan R."/>
            <person name="Toyoda A."/>
            <person name="Suzuki Y."/>
            <person name="Kagoshima H."/>
            <person name="Schijlen E."/>
            <person name="Tajeshwar N."/>
            <person name="Catarino B."/>
            <person name="Hetherington A.J."/>
            <person name="Saltykova A."/>
            <person name="Bonnot C."/>
            <person name="Breuninger H."/>
            <person name="Symeonidi A."/>
            <person name="Radhakrishnan G.V."/>
            <person name="Van Nieuwerburgh F."/>
            <person name="Deforce D."/>
            <person name="Chang C."/>
            <person name="Karol K.G."/>
            <person name="Hedrich R."/>
            <person name="Ulvskov P."/>
            <person name="Glockner G."/>
            <person name="Delwiche C.F."/>
            <person name="Petrasek J."/>
            <person name="Van de Peer Y."/>
            <person name="Friml J."/>
            <person name="Beilby M."/>
            <person name="Dolan L."/>
            <person name="Kohara Y."/>
            <person name="Sugano S."/>
            <person name="Fujiyama A."/>
            <person name="Delaux P.-M."/>
            <person name="Quint M."/>
            <person name="TheiBen G."/>
            <person name="Hagemann M."/>
            <person name="Harholt J."/>
            <person name="Dunand C."/>
            <person name="Zachgo S."/>
            <person name="Langdale J."/>
            <person name="Maumus F."/>
            <person name="Straeten D.V.D."/>
            <person name="Gould S.B."/>
            <person name="Rensing S.A."/>
        </authorList>
    </citation>
    <scope>NUCLEOTIDE SEQUENCE [LARGE SCALE GENOMIC DNA]</scope>
    <source>
        <strain evidence="2 3">S276</strain>
    </source>
</reference>
<dbReference type="Gramene" id="GBG70714">
    <property type="protein sequence ID" value="GBG70714"/>
    <property type="gene ID" value="CBR_g8013"/>
</dbReference>
<keyword evidence="3" id="KW-1185">Reference proteome</keyword>
<comment type="caution">
    <text evidence="2">The sequence shown here is derived from an EMBL/GenBank/DDBJ whole genome shotgun (WGS) entry which is preliminary data.</text>
</comment>
<protein>
    <recommendedName>
        <fullName evidence="4">Retrotransposon gag domain-containing protein</fullName>
    </recommendedName>
</protein>
<organism evidence="2 3">
    <name type="scientific">Chara braunii</name>
    <name type="common">Braun's stonewort</name>
    <dbReference type="NCBI Taxonomy" id="69332"/>
    <lineage>
        <taxon>Eukaryota</taxon>
        <taxon>Viridiplantae</taxon>
        <taxon>Streptophyta</taxon>
        <taxon>Charophyceae</taxon>
        <taxon>Charales</taxon>
        <taxon>Characeae</taxon>
        <taxon>Chara</taxon>
    </lineage>
</organism>
<name>A0A388KKZ1_CHABU</name>
<dbReference type="AlphaFoldDB" id="A0A388KKZ1"/>
<feature type="compositionally biased region" description="Low complexity" evidence="1">
    <location>
        <begin position="396"/>
        <end position="406"/>
    </location>
</feature>
<evidence type="ECO:0000256" key="1">
    <source>
        <dbReference type="SAM" id="MobiDB-lite"/>
    </source>
</evidence>
<dbReference type="STRING" id="69332.A0A388KKZ1"/>
<accession>A0A388KKZ1</accession>
<proteinExistence type="predicted"/>
<feature type="region of interest" description="Disordered" evidence="1">
    <location>
        <begin position="330"/>
        <end position="425"/>
    </location>
</feature>
<gene>
    <name evidence="2" type="ORF">CBR_g8013</name>
</gene>
<sequence length="425" mass="47519">MPIADANGAPPRVMVNIPATFPIYPNYTHPDAWLEAVQAQGYGAEDLPRVITLLLRNTSHDWFRRHRWVDWDTFKRAFLARFDAVSENDAWFVLKTRPQEPGELLPDFVDRFQTALDKSGREEKEARDLFIDHLCNPVLKAKLQKKFPPKTNQQSVIIAKALQLDLLDTLRCHWSRYYSNRELEHTHEISMLLAQMWPNESATDGTLVGLLCGEIAKGGRATVAYELLTFLSQLIDDLPTDIISYNPSDPKQTAPETLERKLTPTVIWANCTEDYGQYLSDHDPTAWCYLDLDELAPDNSDFNEFWQAHWENGELPSDDDPGRIAIAGLLEEEEPEARSTSKEEGEASTPEHREASQAPPLAQGGSALNPAVPSDAASRHDGAPTSRRRRRPRSPSPAASAPSALRPHPPPGPDIPSSSCLPPPS</sequence>
<evidence type="ECO:0000313" key="3">
    <source>
        <dbReference type="Proteomes" id="UP000265515"/>
    </source>
</evidence>
<dbReference type="Proteomes" id="UP000265515">
    <property type="component" value="Unassembled WGS sequence"/>
</dbReference>
<evidence type="ECO:0000313" key="2">
    <source>
        <dbReference type="EMBL" id="GBG70714.1"/>
    </source>
</evidence>